<sequence>MPIYCKRLHKKADTDDGYRIFVEREWPNEVEEVRADIHEWVDGVAPSKELQKALDEEPKKFESFKEAYKAELEQDELKREEMHRLKEIVRMQDKDVTLVFSSEDVKRNHAWVLKEILDQQPAHPRE</sequence>
<evidence type="ECO:0000313" key="2">
    <source>
        <dbReference type="Proteomes" id="UP000199488"/>
    </source>
</evidence>
<dbReference type="InterPro" id="IPR052552">
    <property type="entry name" value="YeaO-like"/>
</dbReference>
<gene>
    <name evidence="1" type="ORF">SAMN05421781_1365</name>
</gene>
<dbReference type="Proteomes" id="UP000199488">
    <property type="component" value="Unassembled WGS sequence"/>
</dbReference>
<organism evidence="1 2">
    <name type="scientific">Marinococcus luteus</name>
    <dbReference type="NCBI Taxonomy" id="1122204"/>
    <lineage>
        <taxon>Bacteria</taxon>
        <taxon>Bacillati</taxon>
        <taxon>Bacillota</taxon>
        <taxon>Bacilli</taxon>
        <taxon>Bacillales</taxon>
        <taxon>Bacillaceae</taxon>
        <taxon>Marinococcus</taxon>
    </lineage>
</organism>
<dbReference type="AlphaFoldDB" id="A0A1H2TEY2"/>
<evidence type="ECO:0000313" key="1">
    <source>
        <dbReference type="EMBL" id="SDW42317.1"/>
    </source>
</evidence>
<dbReference type="RefSeq" id="WP_176967685.1">
    <property type="nucleotide sequence ID" value="NZ_FNNC01000002.1"/>
</dbReference>
<protein>
    <submittedName>
        <fullName evidence="1">Uncharacterized conserved protein YeaO, DUF488 family</fullName>
    </submittedName>
</protein>
<dbReference type="PANTHER" id="PTHR36849">
    <property type="entry name" value="CYTOPLASMIC PROTEIN-RELATED"/>
    <property type="match status" value="1"/>
</dbReference>
<dbReference type="PANTHER" id="PTHR36849:SF1">
    <property type="entry name" value="CYTOPLASMIC PROTEIN"/>
    <property type="match status" value="1"/>
</dbReference>
<accession>A0A1H2TEY2</accession>
<dbReference type="Pfam" id="PF22752">
    <property type="entry name" value="DUF488-N3i"/>
    <property type="match status" value="1"/>
</dbReference>
<proteinExistence type="predicted"/>
<reference evidence="1 2" key="1">
    <citation type="submission" date="2016-10" db="EMBL/GenBank/DDBJ databases">
        <authorList>
            <person name="de Groot N.N."/>
        </authorList>
    </citation>
    <scope>NUCLEOTIDE SEQUENCE [LARGE SCALE GENOMIC DNA]</scope>
    <source>
        <strain evidence="1 2">DSM 23126</strain>
    </source>
</reference>
<dbReference type="EMBL" id="FNNC01000002">
    <property type="protein sequence ID" value="SDW42317.1"/>
    <property type="molecule type" value="Genomic_DNA"/>
</dbReference>
<keyword evidence="2" id="KW-1185">Reference proteome</keyword>
<name>A0A1H2TEY2_9BACI</name>